<dbReference type="InterPro" id="IPR003399">
    <property type="entry name" value="Mce/MlaD"/>
</dbReference>
<keyword evidence="3" id="KW-0997">Cell inner membrane</keyword>
<evidence type="ECO:0000256" key="4">
    <source>
        <dbReference type="ARBA" id="ARBA00022692"/>
    </source>
</evidence>
<proteinExistence type="predicted"/>
<feature type="transmembrane region" description="Helical" evidence="7">
    <location>
        <begin position="21"/>
        <end position="40"/>
    </location>
</feature>
<sequence>MTDQAPPIPVTSTRRSLWERVSVIWLVPLAALAIAVGVAWQNFVDQGPLIQIEFDDAAGVVARETELRFRNVTVGLVERVQFTTDLDRVLVSVRIDPDVAPYVDENAQFWVVRPEITTQRITGLETVLSGVFIEGRWDNQRGQPQERYQGQSNPPLLAAGQEGLEFTLRSTDGTLTSASPLIYKGVTVGQVGDPVVGEDGISVTAPAVIFEPYDRLVTEATVFWDASGFSLSVGSAGAEVDFDSLSSLIVGGLAFDTFVSGALPAKDGDVFEAFLYESYARDSIYTDPNSPVLELLVVFSGNIAGLTVGAPVELDGFRIGEVTDVDGLLDPERFGDDEVHLQAVVAIQPARLGLEGEEGRNEVLGALQQRVTEGLRAQLATASLLGGLKVQLVTVADAPPAEIDIAALPYPQVPSIEADISDVAGQAQDVLTRVANLPIEQLLDSAIGFLDNASLLVGSPETQAVPGQVGALLGDLRNVTNSPEVQELPEQLGETLGEINTAVTELSTLLTSLREQNVTNRVLAAVDSANLALQRVSEATEGVPQLVTRLEAVAAKAENLPVEELLAEVTGLSTDARALLAQPGLQSLPTQLGTLTEEAGATLSQARAILADLDEGELGLRLSSAITAAEGAARSIQTSAEGLPQIVERIDALVAKANDLPVEALVAELTTLADSANTLVSSDSTQALPADLSAALSEVEAILREVREGGVVTNANATLEAARRAADSLPALVERASGLLDQAAVTLQGFDQSSGIVREAQAAIRDVAEAAGAIADLAQAIERDPNSLIFGD</sequence>
<evidence type="ECO:0000259" key="8">
    <source>
        <dbReference type="Pfam" id="PF02470"/>
    </source>
</evidence>
<evidence type="ECO:0000256" key="5">
    <source>
        <dbReference type="ARBA" id="ARBA00022989"/>
    </source>
</evidence>
<dbReference type="RefSeq" id="WP_139077907.1">
    <property type="nucleotide sequence ID" value="NZ_VDFU01000020.1"/>
</dbReference>
<keyword evidence="6 7" id="KW-0472">Membrane</keyword>
<feature type="domain" description="Mce/MlaD" evidence="8">
    <location>
        <begin position="47"/>
        <end position="123"/>
    </location>
</feature>
<keyword evidence="2" id="KW-1003">Cell membrane</keyword>
<dbReference type="InterPro" id="IPR051800">
    <property type="entry name" value="PqiA-PqiB_transport"/>
</dbReference>
<evidence type="ECO:0000256" key="1">
    <source>
        <dbReference type="ARBA" id="ARBA00004533"/>
    </source>
</evidence>
<gene>
    <name evidence="9" type="ORF">FHG66_15160</name>
</gene>
<comment type="caution">
    <text evidence="9">The sequence shown here is derived from an EMBL/GenBank/DDBJ whole genome shotgun (WGS) entry which is preliminary data.</text>
</comment>
<name>A0A5C4MQ06_9RHOB</name>
<evidence type="ECO:0000256" key="7">
    <source>
        <dbReference type="SAM" id="Phobius"/>
    </source>
</evidence>
<evidence type="ECO:0000313" key="10">
    <source>
        <dbReference type="Proteomes" id="UP000305887"/>
    </source>
</evidence>
<evidence type="ECO:0000256" key="2">
    <source>
        <dbReference type="ARBA" id="ARBA00022475"/>
    </source>
</evidence>
<feature type="domain" description="Mce/MlaD" evidence="8">
    <location>
        <begin position="298"/>
        <end position="393"/>
    </location>
</feature>
<dbReference type="PANTHER" id="PTHR30462">
    <property type="entry name" value="INTERMEMBRANE TRANSPORT PROTEIN PQIB-RELATED"/>
    <property type="match status" value="1"/>
</dbReference>
<dbReference type="OrthoDB" id="9806984at2"/>
<keyword evidence="5 7" id="KW-1133">Transmembrane helix</keyword>
<dbReference type="Proteomes" id="UP000305887">
    <property type="component" value="Unassembled WGS sequence"/>
</dbReference>
<evidence type="ECO:0000256" key="3">
    <source>
        <dbReference type="ARBA" id="ARBA00022519"/>
    </source>
</evidence>
<keyword evidence="10" id="KW-1185">Reference proteome</keyword>
<reference evidence="9 10" key="1">
    <citation type="submission" date="2019-06" db="EMBL/GenBank/DDBJ databases">
        <title>YIM 131921 draft genome.</title>
        <authorList>
            <person name="Jiang L."/>
        </authorList>
    </citation>
    <scope>NUCLEOTIDE SEQUENCE [LARGE SCALE GENOMIC DNA]</scope>
    <source>
        <strain evidence="9 10">YIM 131921</strain>
    </source>
</reference>
<comment type="subcellular location">
    <subcellularLocation>
        <location evidence="1">Cell inner membrane</location>
    </subcellularLocation>
</comment>
<organism evidence="9 10">
    <name type="scientific">Rubellimicrobium rubrum</name>
    <dbReference type="NCBI Taxonomy" id="2585369"/>
    <lineage>
        <taxon>Bacteria</taxon>
        <taxon>Pseudomonadati</taxon>
        <taxon>Pseudomonadota</taxon>
        <taxon>Alphaproteobacteria</taxon>
        <taxon>Rhodobacterales</taxon>
        <taxon>Roseobacteraceae</taxon>
        <taxon>Rubellimicrobium</taxon>
    </lineage>
</organism>
<dbReference type="Pfam" id="PF02470">
    <property type="entry name" value="MlaD"/>
    <property type="match status" value="2"/>
</dbReference>
<evidence type="ECO:0000313" key="9">
    <source>
        <dbReference type="EMBL" id="TNC47980.1"/>
    </source>
</evidence>
<dbReference type="GO" id="GO:0005886">
    <property type="term" value="C:plasma membrane"/>
    <property type="evidence" value="ECO:0007669"/>
    <property type="project" value="UniProtKB-SubCell"/>
</dbReference>
<dbReference type="EMBL" id="VDFU01000020">
    <property type="protein sequence ID" value="TNC47980.1"/>
    <property type="molecule type" value="Genomic_DNA"/>
</dbReference>
<keyword evidence="4 7" id="KW-0812">Transmembrane</keyword>
<evidence type="ECO:0000256" key="6">
    <source>
        <dbReference type="ARBA" id="ARBA00023136"/>
    </source>
</evidence>
<accession>A0A5C4MQ06</accession>
<protein>
    <submittedName>
        <fullName evidence="9">MCE family protein</fullName>
    </submittedName>
</protein>
<dbReference type="PANTHER" id="PTHR30462:SF0">
    <property type="entry name" value="INTERMEMBRANE TRANSPORT PROTEIN YEBT"/>
    <property type="match status" value="1"/>
</dbReference>
<dbReference type="AlphaFoldDB" id="A0A5C4MQ06"/>